<dbReference type="SUPFAM" id="SSF109640">
    <property type="entry name" value="KRAB domain (Kruppel-associated box)"/>
    <property type="match status" value="1"/>
</dbReference>
<reference evidence="2" key="1">
    <citation type="submission" date="2025-08" db="UniProtKB">
        <authorList>
            <consortium name="Ensembl"/>
        </authorList>
    </citation>
    <scope>IDENTIFICATION</scope>
</reference>
<dbReference type="InterPro" id="IPR036051">
    <property type="entry name" value="KRAB_dom_sf"/>
</dbReference>
<name>A0A8C9JGC2_PANTA</name>
<dbReference type="InterPro" id="IPR001909">
    <property type="entry name" value="KRAB"/>
</dbReference>
<dbReference type="PANTHER" id="PTHR23232:SF158">
    <property type="entry name" value="KRAB DOMAIN-CONTAINING PROTEIN 5"/>
    <property type="match status" value="1"/>
</dbReference>
<protein>
    <recommendedName>
        <fullName evidence="1">KRAB domain-containing protein</fullName>
    </recommendedName>
</protein>
<sequence length="42" mass="4979">GVLTFRDVAGEFSQEEWRFINHSQGELYRDVMLETHGHLLFL</sequence>
<dbReference type="Gene3D" id="6.10.140.140">
    <property type="match status" value="1"/>
</dbReference>
<feature type="domain" description="KRAB" evidence="1">
    <location>
        <begin position="3"/>
        <end position="42"/>
    </location>
</feature>
<dbReference type="PANTHER" id="PTHR23232">
    <property type="entry name" value="KRAB DOMAIN C2H2 ZINC FINGER"/>
    <property type="match status" value="1"/>
</dbReference>
<dbReference type="GO" id="GO:0006355">
    <property type="term" value="P:regulation of DNA-templated transcription"/>
    <property type="evidence" value="ECO:0007669"/>
    <property type="project" value="InterPro"/>
</dbReference>
<evidence type="ECO:0000259" key="1">
    <source>
        <dbReference type="PROSITE" id="PS50805"/>
    </source>
</evidence>
<dbReference type="Proteomes" id="UP000675900">
    <property type="component" value="Unassembled WGS sequence"/>
</dbReference>
<dbReference type="AlphaFoldDB" id="A0A8C9JGC2"/>
<proteinExistence type="predicted"/>
<dbReference type="PROSITE" id="PS50805">
    <property type="entry name" value="KRAB"/>
    <property type="match status" value="1"/>
</dbReference>
<dbReference type="Pfam" id="PF01352">
    <property type="entry name" value="KRAB"/>
    <property type="match status" value="1"/>
</dbReference>
<organism evidence="2 3">
    <name type="scientific">Panthera tigris altaica</name>
    <name type="common">Siberian tiger</name>
    <dbReference type="NCBI Taxonomy" id="74533"/>
    <lineage>
        <taxon>Eukaryota</taxon>
        <taxon>Metazoa</taxon>
        <taxon>Chordata</taxon>
        <taxon>Craniata</taxon>
        <taxon>Vertebrata</taxon>
        <taxon>Euteleostomi</taxon>
        <taxon>Mammalia</taxon>
        <taxon>Eutheria</taxon>
        <taxon>Laurasiatheria</taxon>
        <taxon>Carnivora</taxon>
        <taxon>Feliformia</taxon>
        <taxon>Felidae</taxon>
        <taxon>Pantherinae</taxon>
        <taxon>Panthera</taxon>
    </lineage>
</organism>
<evidence type="ECO:0000313" key="2">
    <source>
        <dbReference type="Ensembl" id="ENSPTIP00000006776.1"/>
    </source>
</evidence>
<keyword evidence="3" id="KW-1185">Reference proteome</keyword>
<dbReference type="GeneTree" id="ENSGT01140000282945"/>
<dbReference type="Ensembl" id="ENSPTIT00000010602.1">
    <property type="protein sequence ID" value="ENSPTIP00000006776.1"/>
    <property type="gene ID" value="ENSPTIG00000008609.1"/>
</dbReference>
<dbReference type="CDD" id="cd07765">
    <property type="entry name" value="KRAB_A-box"/>
    <property type="match status" value="1"/>
</dbReference>
<evidence type="ECO:0000313" key="3">
    <source>
        <dbReference type="Proteomes" id="UP000675900"/>
    </source>
</evidence>
<reference evidence="2" key="2">
    <citation type="submission" date="2025-09" db="UniProtKB">
        <authorList>
            <consortium name="Ensembl"/>
        </authorList>
    </citation>
    <scope>IDENTIFICATION</scope>
</reference>
<accession>A0A8C9JGC2</accession>
<dbReference type="InterPro" id="IPR050169">
    <property type="entry name" value="Krueppel_C2H2_ZnF"/>
</dbReference>